<sequence>MSTNQFIALFLMFFYSIVRSLMPPMDFADPGYLFGLAIVSYITYVICFKLVK</sequence>
<protein>
    <submittedName>
        <fullName evidence="2">Uncharacterized protein</fullName>
    </submittedName>
</protein>
<reference evidence="2 3" key="1">
    <citation type="submission" date="2019-12" db="EMBL/GenBank/DDBJ databases">
        <title>Developing bacteriophages as a method of controlling the opportunistic pathogen Acinetobacter baumannii in Thai hospitals.</title>
        <authorList>
            <person name="Styles K.M."/>
            <person name="Smith S.E."/>
            <person name="Thummeepak R."/>
            <person name="Leungtongkam U."/>
            <person name="Christie G.S."/>
            <person name="Millard A."/>
            <person name="Moat J."/>
            <person name="Dowson C.C."/>
            <person name="Wellington E.M."/>
            <person name="Sitthisak S."/>
            <person name="Sagona A.P."/>
        </authorList>
    </citation>
    <scope>NUCLEOTIDE SEQUENCE [LARGE SCALE GENOMIC DNA]</scope>
</reference>
<keyword evidence="1" id="KW-0472">Membrane</keyword>
<evidence type="ECO:0000313" key="2">
    <source>
        <dbReference type="EMBL" id="QHJ75697.1"/>
    </source>
</evidence>
<accession>A0A6B9SXR0</accession>
<proteinExistence type="predicted"/>
<dbReference type="EMBL" id="MN864865">
    <property type="protein sequence ID" value="QHJ75697.1"/>
    <property type="molecule type" value="Genomic_DNA"/>
</dbReference>
<keyword evidence="1" id="KW-1133">Transmembrane helix</keyword>
<feature type="transmembrane region" description="Helical" evidence="1">
    <location>
        <begin position="30"/>
        <end position="51"/>
    </location>
</feature>
<keyword evidence="1" id="KW-0812">Transmembrane</keyword>
<keyword evidence="3" id="KW-1185">Reference proteome</keyword>
<gene>
    <name evidence="2" type="ORF">vBAbaMPhT2_085</name>
</gene>
<dbReference type="Proteomes" id="UP000464274">
    <property type="component" value="Segment"/>
</dbReference>
<organism evidence="2 3">
    <name type="scientific">Acinetobacter phage vB_AbaM_PhT2</name>
    <dbReference type="NCBI Taxonomy" id="2690230"/>
    <lineage>
        <taxon>Viruses</taxon>
        <taxon>Duplodnaviria</taxon>
        <taxon>Heunggongvirae</taxon>
        <taxon>Uroviricota</taxon>
        <taxon>Caudoviricetes</taxon>
        <taxon>Pantevenvirales</taxon>
        <taxon>Straboviridae</taxon>
        <taxon>Twarogvirinae</taxon>
        <taxon>Hadassahvirus</taxon>
        <taxon>Hadassahvirus pht2</taxon>
    </lineage>
</organism>
<name>A0A6B9SXR0_9CAUD</name>
<evidence type="ECO:0000256" key="1">
    <source>
        <dbReference type="SAM" id="Phobius"/>
    </source>
</evidence>
<evidence type="ECO:0000313" key="3">
    <source>
        <dbReference type="Proteomes" id="UP000464274"/>
    </source>
</evidence>